<keyword evidence="7 8" id="KW-0472">Membrane</keyword>
<keyword evidence="6 8" id="KW-1133">Transmembrane helix</keyword>
<evidence type="ECO:0000256" key="5">
    <source>
        <dbReference type="ARBA" id="ARBA00022692"/>
    </source>
</evidence>
<evidence type="ECO:0000256" key="2">
    <source>
        <dbReference type="ARBA" id="ARBA00009142"/>
    </source>
</evidence>
<keyword evidence="10" id="KW-1185">Reference proteome</keyword>
<dbReference type="AlphaFoldDB" id="A0A916W5P1"/>
<keyword evidence="3" id="KW-0813">Transport</keyword>
<reference evidence="9" key="1">
    <citation type="journal article" date="2014" name="Int. J. Syst. Evol. Microbiol.">
        <title>Complete genome sequence of Corynebacterium casei LMG S-19264T (=DSM 44701T), isolated from a smear-ripened cheese.</title>
        <authorList>
            <consortium name="US DOE Joint Genome Institute (JGI-PGF)"/>
            <person name="Walter F."/>
            <person name="Albersmeier A."/>
            <person name="Kalinowski J."/>
            <person name="Ruckert C."/>
        </authorList>
    </citation>
    <scope>NUCLEOTIDE SEQUENCE</scope>
    <source>
        <strain evidence="9">CGMCC 1.15320</strain>
    </source>
</reference>
<organism evidence="9 10">
    <name type="scientific">Nitratireductor aestuarii</name>
    <dbReference type="NCBI Taxonomy" id="1735103"/>
    <lineage>
        <taxon>Bacteria</taxon>
        <taxon>Pseudomonadati</taxon>
        <taxon>Pseudomonadota</taxon>
        <taxon>Alphaproteobacteria</taxon>
        <taxon>Hyphomicrobiales</taxon>
        <taxon>Phyllobacteriaceae</taxon>
        <taxon>Nitratireductor</taxon>
    </lineage>
</organism>
<feature type="transmembrane region" description="Helical" evidence="8">
    <location>
        <begin position="96"/>
        <end position="118"/>
    </location>
</feature>
<evidence type="ECO:0000256" key="8">
    <source>
        <dbReference type="RuleBase" id="RU363041"/>
    </source>
</evidence>
<feature type="transmembrane region" description="Helical" evidence="8">
    <location>
        <begin position="6"/>
        <end position="23"/>
    </location>
</feature>
<evidence type="ECO:0000313" key="10">
    <source>
        <dbReference type="Proteomes" id="UP000636264"/>
    </source>
</evidence>
<evidence type="ECO:0000256" key="7">
    <source>
        <dbReference type="ARBA" id="ARBA00023136"/>
    </source>
</evidence>
<comment type="caution">
    <text evidence="9">The sequence shown here is derived from an EMBL/GenBank/DDBJ whole genome shotgun (WGS) entry which is preliminary data.</text>
</comment>
<comment type="similarity">
    <text evidence="2 8">Belongs to the 4-toluene sulfonate uptake permease (TSUP) (TC 2.A.102) family.</text>
</comment>
<name>A0A916W5P1_9HYPH</name>
<dbReference type="PANTHER" id="PTHR30269">
    <property type="entry name" value="TRANSMEMBRANE PROTEIN YFCA"/>
    <property type="match status" value="1"/>
</dbReference>
<evidence type="ECO:0000256" key="3">
    <source>
        <dbReference type="ARBA" id="ARBA00022448"/>
    </source>
</evidence>
<protein>
    <recommendedName>
        <fullName evidence="8">Probable membrane transporter protein</fullName>
    </recommendedName>
</protein>
<accession>A0A916W5P1</accession>
<comment type="subcellular location">
    <subcellularLocation>
        <location evidence="1 8">Cell membrane</location>
        <topology evidence="1 8">Multi-pass membrane protein</topology>
    </subcellularLocation>
</comment>
<dbReference type="Proteomes" id="UP000636264">
    <property type="component" value="Unassembled WGS sequence"/>
</dbReference>
<dbReference type="EMBL" id="BMIF01000006">
    <property type="protein sequence ID" value="GGA68942.1"/>
    <property type="molecule type" value="Genomic_DNA"/>
</dbReference>
<evidence type="ECO:0000256" key="1">
    <source>
        <dbReference type="ARBA" id="ARBA00004651"/>
    </source>
</evidence>
<gene>
    <name evidence="9" type="ORF">GCM10011385_23510</name>
</gene>
<dbReference type="GO" id="GO:0005886">
    <property type="term" value="C:plasma membrane"/>
    <property type="evidence" value="ECO:0007669"/>
    <property type="project" value="UniProtKB-SubCell"/>
</dbReference>
<feature type="transmembrane region" description="Helical" evidence="8">
    <location>
        <begin position="124"/>
        <end position="150"/>
    </location>
</feature>
<dbReference type="InterPro" id="IPR052017">
    <property type="entry name" value="TSUP"/>
</dbReference>
<dbReference type="RefSeq" id="WP_188721250.1">
    <property type="nucleotide sequence ID" value="NZ_BMIF01000006.1"/>
</dbReference>
<feature type="transmembrane region" description="Helical" evidence="8">
    <location>
        <begin position="189"/>
        <end position="212"/>
    </location>
</feature>
<evidence type="ECO:0000313" key="9">
    <source>
        <dbReference type="EMBL" id="GGA68942.1"/>
    </source>
</evidence>
<feature type="transmembrane region" description="Helical" evidence="8">
    <location>
        <begin position="224"/>
        <end position="245"/>
    </location>
</feature>
<evidence type="ECO:0000256" key="4">
    <source>
        <dbReference type="ARBA" id="ARBA00022475"/>
    </source>
</evidence>
<feature type="transmembrane region" description="Helical" evidence="8">
    <location>
        <begin position="71"/>
        <end position="89"/>
    </location>
</feature>
<keyword evidence="5 8" id="KW-0812">Transmembrane</keyword>
<proteinExistence type="inferred from homology"/>
<keyword evidence="4 8" id="KW-1003">Cell membrane</keyword>
<evidence type="ECO:0000256" key="6">
    <source>
        <dbReference type="ARBA" id="ARBA00022989"/>
    </source>
</evidence>
<reference evidence="9" key="2">
    <citation type="submission" date="2020-09" db="EMBL/GenBank/DDBJ databases">
        <authorList>
            <person name="Sun Q."/>
            <person name="Zhou Y."/>
        </authorList>
    </citation>
    <scope>NUCLEOTIDE SEQUENCE</scope>
    <source>
        <strain evidence="9">CGMCC 1.15320</strain>
    </source>
</reference>
<feature type="transmembrane region" description="Helical" evidence="8">
    <location>
        <begin position="30"/>
        <end position="51"/>
    </location>
</feature>
<sequence length="247" mass="26632">MALASLIMLVPVVLVTSFLSGIFGMAGGLLLLWFLFLVAPASTAIAVHGIIQMVSNGSRAWLSRRYLDLKILAIVSLGLLLAMGCLFAVQYSPNKAIALMVIGLLPLLLWIPASWLTFDASRPSHAFACGLISGALTVMVGSAGPLIDLFFIRTKLDRRVVIATKATIQVVAHFTKVVFYINAALMLDAMGWTTVALCIPAAFLGAWLGKFVLDRMSDLQFRSWTRMIVTCIGFAYFVQGTSAVLSA</sequence>
<dbReference type="Pfam" id="PF01925">
    <property type="entry name" value="TauE"/>
    <property type="match status" value="1"/>
</dbReference>
<dbReference type="PANTHER" id="PTHR30269:SF37">
    <property type="entry name" value="MEMBRANE TRANSPORTER PROTEIN"/>
    <property type="match status" value="1"/>
</dbReference>
<dbReference type="InterPro" id="IPR002781">
    <property type="entry name" value="TM_pro_TauE-like"/>
</dbReference>